<gene>
    <name evidence="8 12" type="primary">ung</name>
    <name evidence="12" type="ordered locus">MCRO_0313</name>
</gene>
<dbReference type="RefSeq" id="WP_013054460.1">
    <property type="nucleotide sequence ID" value="NC_014014.1"/>
</dbReference>
<dbReference type="SUPFAM" id="SSF52141">
    <property type="entry name" value="Uracil-DNA glycosylase-like"/>
    <property type="match status" value="1"/>
</dbReference>
<comment type="catalytic activity">
    <reaction evidence="1 8 10">
        <text>Hydrolyzes single-stranded DNA or mismatched double-stranded DNA and polynucleotides, releasing free uracil.</text>
        <dbReference type="EC" id="3.2.2.27"/>
    </reaction>
</comment>
<evidence type="ECO:0000256" key="1">
    <source>
        <dbReference type="ARBA" id="ARBA00001400"/>
    </source>
</evidence>
<dbReference type="SMART" id="SM00987">
    <property type="entry name" value="UreE_C"/>
    <property type="match status" value="1"/>
</dbReference>
<reference key="2">
    <citation type="submission" date="2010-03" db="EMBL/GenBank/DDBJ databases">
        <authorList>
            <person name="Ma Z."/>
            <person name="Wang X."/>
            <person name="Liu H."/>
        </authorList>
    </citation>
    <scope>NUCLEOTIDE SEQUENCE</scope>
    <source>
        <strain>MP145</strain>
    </source>
</reference>
<dbReference type="NCBIfam" id="TIGR00628">
    <property type="entry name" value="ung"/>
    <property type="match status" value="1"/>
</dbReference>
<dbReference type="EC" id="3.2.2.27" evidence="4 8"/>
<dbReference type="HOGENOM" id="CLU_032162_3_2_14"/>
<dbReference type="SMART" id="SM00986">
    <property type="entry name" value="UDG"/>
    <property type="match status" value="1"/>
</dbReference>
<dbReference type="HAMAP" id="MF_00148">
    <property type="entry name" value="UDG"/>
    <property type="match status" value="1"/>
</dbReference>
<dbReference type="GO" id="GO:0005737">
    <property type="term" value="C:cytoplasm"/>
    <property type="evidence" value="ECO:0007669"/>
    <property type="project" value="UniProtKB-SubCell"/>
</dbReference>
<dbReference type="InterPro" id="IPR018085">
    <property type="entry name" value="Ura-DNA_Glyclase_AS"/>
</dbReference>
<dbReference type="PANTHER" id="PTHR11264:SF0">
    <property type="entry name" value="URACIL-DNA GLYCOSYLASE"/>
    <property type="match status" value="1"/>
</dbReference>
<reference evidence="13" key="1">
    <citation type="submission" date="2010-03" db="EMBL/GenBank/DDBJ databases">
        <title>The complete genome of Mycoplasma crocodyli MP145.</title>
        <authorList>
            <person name="Glass J.I."/>
            <person name="Durkin A.S."/>
            <person name="Hostetler J."/>
            <person name="Jackson J."/>
            <person name="Johnson J."/>
            <person name="May M.A."/>
            <person name="Paralanov V."/>
            <person name="Radune D."/>
            <person name="Szczypinski B."/>
            <person name="Brown D.R."/>
        </authorList>
    </citation>
    <scope>NUCLEOTIDE SEQUENCE [LARGE SCALE GENOMIC DNA]</scope>
    <source>
        <strain evidence="13">ATCC 51981 / MP145</strain>
    </source>
</reference>
<dbReference type="GO" id="GO:0097510">
    <property type="term" value="P:base-excision repair, AP site formation via deaminated base removal"/>
    <property type="evidence" value="ECO:0007669"/>
    <property type="project" value="TreeGrafter"/>
</dbReference>
<accession>D5E5B7</accession>
<name>D5E5B7_MYCCM</name>
<keyword evidence="5 8" id="KW-0227">DNA damage</keyword>
<dbReference type="CDD" id="cd10027">
    <property type="entry name" value="UDG-F1-like"/>
    <property type="match status" value="1"/>
</dbReference>
<feature type="active site" description="Proton acceptor" evidence="8 9">
    <location>
        <position position="62"/>
    </location>
</feature>
<dbReference type="InterPro" id="IPR036895">
    <property type="entry name" value="Uracil-DNA_glycosylase-like_sf"/>
</dbReference>
<evidence type="ECO:0000256" key="6">
    <source>
        <dbReference type="ARBA" id="ARBA00022801"/>
    </source>
</evidence>
<dbReference type="OrthoDB" id="9804372at2"/>
<evidence type="ECO:0000256" key="7">
    <source>
        <dbReference type="ARBA" id="ARBA00023204"/>
    </source>
</evidence>
<evidence type="ECO:0000256" key="5">
    <source>
        <dbReference type="ARBA" id="ARBA00022763"/>
    </source>
</evidence>
<evidence type="ECO:0000313" key="13">
    <source>
        <dbReference type="Proteomes" id="UP000001845"/>
    </source>
</evidence>
<dbReference type="InterPro" id="IPR005122">
    <property type="entry name" value="Uracil-DNA_glycosylase-like"/>
</dbReference>
<evidence type="ECO:0000256" key="8">
    <source>
        <dbReference type="HAMAP-Rule" id="MF_00148"/>
    </source>
</evidence>
<evidence type="ECO:0000256" key="9">
    <source>
        <dbReference type="PROSITE-ProRule" id="PRU10072"/>
    </source>
</evidence>
<keyword evidence="6 8" id="KW-0378">Hydrolase</keyword>
<dbReference type="NCBIfam" id="NF003592">
    <property type="entry name" value="PRK05254.1-5"/>
    <property type="match status" value="1"/>
</dbReference>
<evidence type="ECO:0000313" key="12">
    <source>
        <dbReference type="EMBL" id="ADE19684.1"/>
    </source>
</evidence>
<comment type="function">
    <text evidence="2 8 10">Excises uracil residues from the DNA which can arise as a result of misincorporation of dUMP residues by DNA polymerase or due to deamination of cytosine.</text>
</comment>
<evidence type="ECO:0000259" key="11">
    <source>
        <dbReference type="SMART" id="SM00986"/>
    </source>
</evidence>
<keyword evidence="12" id="KW-0326">Glycosidase</keyword>
<organism evidence="12 13">
    <name type="scientific">Mycoplasma crocodyli (strain ATCC 51981 / MP145)</name>
    <dbReference type="NCBI Taxonomy" id="512564"/>
    <lineage>
        <taxon>Bacteria</taxon>
        <taxon>Bacillati</taxon>
        <taxon>Mycoplasmatota</taxon>
        <taxon>Mollicutes</taxon>
        <taxon>Mycoplasmataceae</taxon>
        <taxon>Mycoplasma</taxon>
    </lineage>
</organism>
<dbReference type="Gene3D" id="3.40.470.10">
    <property type="entry name" value="Uracil-DNA glycosylase-like domain"/>
    <property type="match status" value="1"/>
</dbReference>
<dbReference type="KEGG" id="mcd:MCRO_0313"/>
<comment type="similarity">
    <text evidence="3 8 10">Belongs to the uracil-DNA glycosylase (UDG) superfamily. UNG family.</text>
</comment>
<dbReference type="Pfam" id="PF03167">
    <property type="entry name" value="UDG"/>
    <property type="match status" value="1"/>
</dbReference>
<evidence type="ECO:0000256" key="10">
    <source>
        <dbReference type="RuleBase" id="RU003780"/>
    </source>
</evidence>
<dbReference type="PANTHER" id="PTHR11264">
    <property type="entry name" value="URACIL-DNA GLYCOSYLASE"/>
    <property type="match status" value="1"/>
</dbReference>
<keyword evidence="13" id="KW-1185">Reference proteome</keyword>
<proteinExistence type="inferred from homology"/>
<dbReference type="NCBIfam" id="NF003589">
    <property type="entry name" value="PRK05254.1-2"/>
    <property type="match status" value="1"/>
</dbReference>
<dbReference type="EMBL" id="CP001991">
    <property type="protein sequence ID" value="ADE19684.1"/>
    <property type="molecule type" value="Genomic_DNA"/>
</dbReference>
<dbReference type="NCBIfam" id="NF003588">
    <property type="entry name" value="PRK05254.1-1"/>
    <property type="match status" value="1"/>
</dbReference>
<dbReference type="Proteomes" id="UP000001845">
    <property type="component" value="Chromosome"/>
</dbReference>
<keyword evidence="8" id="KW-0963">Cytoplasm</keyword>
<sequence length="220" mass="25370">MKYSWLDILQNEGKKQYFQNILSKLEKFEKEGYKIFPESQNMFRAFDFFQVNETKVVILGQDPYPTLGVADGLAFSTKSDKTPSSLKNIFKELKKDYQGIIIKSNDLSNWAKQGVLLLNTILTVNESQPNSHADIGWEKFNKVILEEVIKNNENVVFGLLGNSSKKIIDKLDIKPKNVVFLSHPSPLGYHKSFKDGEFFKKINNLLEKTNQEKIDWSIKE</sequence>
<protein>
    <recommendedName>
        <fullName evidence="4 8">Uracil-DNA glycosylase</fullName>
        <shortName evidence="8">UDG</shortName>
        <ecNumber evidence="4 8">3.2.2.27</ecNumber>
    </recommendedName>
</protein>
<dbReference type="GO" id="GO:0004844">
    <property type="term" value="F:uracil DNA N-glycosylase activity"/>
    <property type="evidence" value="ECO:0007669"/>
    <property type="project" value="UniProtKB-UniRule"/>
</dbReference>
<evidence type="ECO:0000256" key="4">
    <source>
        <dbReference type="ARBA" id="ARBA00012030"/>
    </source>
</evidence>
<evidence type="ECO:0000256" key="3">
    <source>
        <dbReference type="ARBA" id="ARBA00008184"/>
    </source>
</evidence>
<dbReference type="PROSITE" id="PS00130">
    <property type="entry name" value="U_DNA_GLYCOSYLASE"/>
    <property type="match status" value="1"/>
</dbReference>
<dbReference type="STRING" id="512564.MCRO_0313"/>
<dbReference type="AlphaFoldDB" id="D5E5B7"/>
<evidence type="ECO:0000256" key="2">
    <source>
        <dbReference type="ARBA" id="ARBA00002631"/>
    </source>
</evidence>
<dbReference type="InterPro" id="IPR002043">
    <property type="entry name" value="UDG_fam1"/>
</dbReference>
<dbReference type="eggNOG" id="COG0692">
    <property type="taxonomic scope" value="Bacteria"/>
</dbReference>
<reference evidence="12 13" key="3">
    <citation type="journal article" date="2011" name="J. Bacteriol.">
        <title>Genome sequences of Mycoplasma alligatoris A21JP2T and Mycoplasma crocodyli MP145T.</title>
        <authorList>
            <person name="Brown D.R."/>
            <person name="Farmerie W.G."/>
            <person name="May M."/>
            <person name="Benders G.A."/>
            <person name="Durkin A.S."/>
            <person name="Hlavinka K."/>
            <person name="Hostetler J."/>
            <person name="Jackson J."/>
            <person name="Johnson J."/>
            <person name="Miller R.H."/>
            <person name="Paralanov V."/>
            <person name="Radune D."/>
            <person name="Szczypinski B."/>
            <person name="Glass J.I."/>
        </authorList>
    </citation>
    <scope>NUCLEOTIDE SEQUENCE [LARGE SCALE GENOMIC DNA]</scope>
    <source>
        <strain evidence="13">ATCC 51981 / MP145</strain>
    </source>
</reference>
<comment type="subcellular location">
    <subcellularLocation>
        <location evidence="8">Cytoplasm</location>
    </subcellularLocation>
</comment>
<keyword evidence="7 8" id="KW-0234">DNA repair</keyword>
<feature type="domain" description="Uracil-DNA glycosylase-like" evidence="11">
    <location>
        <begin position="46"/>
        <end position="206"/>
    </location>
</feature>